<organism evidence="2 3">
    <name type="scientific">Bacillus salacetis</name>
    <dbReference type="NCBI Taxonomy" id="2315464"/>
    <lineage>
        <taxon>Bacteria</taxon>
        <taxon>Bacillati</taxon>
        <taxon>Bacillota</taxon>
        <taxon>Bacilli</taxon>
        <taxon>Bacillales</taxon>
        <taxon>Bacillaceae</taxon>
        <taxon>Bacillus</taxon>
    </lineage>
</organism>
<comment type="caution">
    <text evidence="2">The sequence shown here is derived from an EMBL/GenBank/DDBJ whole genome shotgun (WGS) entry which is preliminary data.</text>
</comment>
<feature type="non-terminal residue" evidence="2">
    <location>
        <position position="1"/>
    </location>
</feature>
<dbReference type="AlphaFoldDB" id="A0A3A1QPK2"/>
<dbReference type="EMBL" id="QXIR01000038">
    <property type="protein sequence ID" value="RIW28965.1"/>
    <property type="molecule type" value="Genomic_DNA"/>
</dbReference>
<proteinExistence type="predicted"/>
<dbReference type="Proteomes" id="UP000265801">
    <property type="component" value="Unassembled WGS sequence"/>
</dbReference>
<reference evidence="2 3" key="1">
    <citation type="submission" date="2018-09" db="EMBL/GenBank/DDBJ databases">
        <title>Bacillus saliacetes sp. nov., isolated from Thai shrimp paste (Ka-pi).</title>
        <authorList>
            <person name="Daroonpunt R."/>
            <person name="Tanasupawat S."/>
            <person name="Yiamsombut S."/>
        </authorList>
    </citation>
    <scope>NUCLEOTIDE SEQUENCE [LARGE SCALE GENOMIC DNA]</scope>
    <source>
        <strain evidence="2 3">SKP7-4</strain>
    </source>
</reference>
<keyword evidence="3" id="KW-1185">Reference proteome</keyword>
<protein>
    <submittedName>
        <fullName evidence="2">Uncharacterized protein</fullName>
    </submittedName>
</protein>
<evidence type="ECO:0000256" key="1">
    <source>
        <dbReference type="SAM" id="MobiDB-lite"/>
    </source>
</evidence>
<accession>A0A3A1QPK2</accession>
<sequence>QPESVRIWAGFGQNRATQLKTVRIRAEFGQKSSKTAENCPNHRRIWTKNQQIILKKVRIPPQTNTQVKKSPKLQWSQTKKLYNQ</sequence>
<feature type="region of interest" description="Disordered" evidence="1">
    <location>
        <begin position="60"/>
        <end position="84"/>
    </location>
</feature>
<evidence type="ECO:0000313" key="3">
    <source>
        <dbReference type="Proteomes" id="UP000265801"/>
    </source>
</evidence>
<name>A0A3A1QPK2_9BACI</name>
<gene>
    <name evidence="2" type="ORF">D3H55_20585</name>
</gene>
<evidence type="ECO:0000313" key="2">
    <source>
        <dbReference type="EMBL" id="RIW28965.1"/>
    </source>
</evidence>
<feature type="compositionally biased region" description="Polar residues" evidence="1">
    <location>
        <begin position="61"/>
        <end position="84"/>
    </location>
</feature>